<reference evidence="2 3" key="1">
    <citation type="submission" date="2023-03" db="EMBL/GenBank/DDBJ databases">
        <title>Diaphorobacter basophil sp. nov., isolated from a sewage-treatment plant.</title>
        <authorList>
            <person name="Yang K."/>
        </authorList>
    </citation>
    <scope>NUCLEOTIDE SEQUENCE [LARGE SCALE GENOMIC DNA]</scope>
    <source>
        <strain evidence="2 3">Y-1</strain>
    </source>
</reference>
<dbReference type="Proteomes" id="UP001303211">
    <property type="component" value="Chromosome"/>
</dbReference>
<protein>
    <submittedName>
        <fullName evidence="2">Uncharacterized protein</fullName>
    </submittedName>
</protein>
<evidence type="ECO:0000313" key="3">
    <source>
        <dbReference type="Proteomes" id="UP001303211"/>
    </source>
</evidence>
<accession>A0ABZ0J0T7</accession>
<name>A0ABZ0J0T7_9BURK</name>
<feature type="region of interest" description="Disordered" evidence="1">
    <location>
        <begin position="134"/>
        <end position="156"/>
    </location>
</feature>
<organism evidence="2 3">
    <name type="scientific">Diaphorobacter limosus</name>
    <dbReference type="NCBI Taxonomy" id="3036128"/>
    <lineage>
        <taxon>Bacteria</taxon>
        <taxon>Pseudomonadati</taxon>
        <taxon>Pseudomonadota</taxon>
        <taxon>Betaproteobacteria</taxon>
        <taxon>Burkholderiales</taxon>
        <taxon>Comamonadaceae</taxon>
        <taxon>Diaphorobacter</taxon>
    </lineage>
</organism>
<evidence type="ECO:0000256" key="1">
    <source>
        <dbReference type="SAM" id="MobiDB-lite"/>
    </source>
</evidence>
<gene>
    <name evidence="2" type="ORF">P4826_15780</name>
</gene>
<sequence>MIKPWHLGPVLAAAALGASAYWWHIHKNDWSAPAARKPDLPQYSPIEQPTAPATAQTLARPVLWTTRRPIELKAQSQKNQLEQELAQSRLLAVLESGGSRIALLRRANGTPMKLTSDTQPWRLQSFDGRRAQFLSDDNQRVDLPLEYGPAAQPPKR</sequence>
<keyword evidence="3" id="KW-1185">Reference proteome</keyword>
<dbReference type="EMBL" id="CP136921">
    <property type="protein sequence ID" value="WOO31840.1"/>
    <property type="molecule type" value="Genomic_DNA"/>
</dbReference>
<evidence type="ECO:0000313" key="2">
    <source>
        <dbReference type="EMBL" id="WOO31840.1"/>
    </source>
</evidence>
<proteinExistence type="predicted"/>
<dbReference type="RefSeq" id="WP_317701309.1">
    <property type="nucleotide sequence ID" value="NZ_CP136921.1"/>
</dbReference>